<accession>A0ABT2SBR4</accession>
<protein>
    <submittedName>
        <fullName evidence="1">Uncharacterized protein</fullName>
    </submittedName>
</protein>
<gene>
    <name evidence="1" type="ORF">OCV43_04280</name>
</gene>
<sequence length="44" mass="5155">MFLEQDAVLGLSRFVAKYEAYVREMKAQKKEPVTMLAYLVEMVQ</sequence>
<dbReference type="Proteomes" id="UP001209666">
    <property type="component" value="Unassembled WGS sequence"/>
</dbReference>
<name>A0ABT2SBR4_9FIRM</name>
<dbReference type="EMBL" id="JAOQKI010000005">
    <property type="protein sequence ID" value="MCU6716497.1"/>
    <property type="molecule type" value="Genomic_DNA"/>
</dbReference>
<keyword evidence="2" id="KW-1185">Reference proteome</keyword>
<evidence type="ECO:0000313" key="2">
    <source>
        <dbReference type="Proteomes" id="UP001209666"/>
    </source>
</evidence>
<dbReference type="RefSeq" id="WP_022244007.1">
    <property type="nucleotide sequence ID" value="NZ_JAJEQW010000021.1"/>
</dbReference>
<proteinExistence type="predicted"/>
<comment type="caution">
    <text evidence="1">The sequence shown here is derived from an EMBL/GenBank/DDBJ whole genome shotgun (WGS) entry which is preliminary data.</text>
</comment>
<organism evidence="1 2">
    <name type="scientific">Roseburia amylophila</name>
    <dbReference type="NCBI Taxonomy" id="2981794"/>
    <lineage>
        <taxon>Bacteria</taxon>
        <taxon>Bacillati</taxon>
        <taxon>Bacillota</taxon>
        <taxon>Clostridia</taxon>
        <taxon>Lachnospirales</taxon>
        <taxon>Lachnospiraceae</taxon>
        <taxon>Roseburia</taxon>
    </lineage>
</organism>
<evidence type="ECO:0000313" key="1">
    <source>
        <dbReference type="EMBL" id="MCU6716497.1"/>
    </source>
</evidence>
<reference evidence="1 2" key="1">
    <citation type="journal article" date="2021" name="ISME Commun">
        <title>Automated analysis of genomic sequences facilitates high-throughput and comprehensive description of bacteria.</title>
        <authorList>
            <person name="Hitch T.C.A."/>
        </authorList>
    </citation>
    <scope>NUCLEOTIDE SEQUENCE [LARGE SCALE GENOMIC DNA]</scope>
    <source>
        <strain evidence="1 2">Sanger_19</strain>
    </source>
</reference>